<dbReference type="InterPro" id="IPR034804">
    <property type="entry name" value="SQR/QFR_C/D"/>
</dbReference>
<sequence>MSNITKSSIGRKVLVSLSGLFLMIFLLVHLAVNLTLIFDDTGELFNKAAHFMATNPAIKVMEPVLALGFIIHILYASIVTLRNYLARPARYNKRDSQETGGWASRNMFFLGSTVFIFLVIHIWNFFWKMRFAGDPLLDHITIDGEQMENSYNLVATLFKSSYIYSSIYILGAIALGLHLSHGFWSSFHTMGWNNDIWMKRLRTIAIVYAVVIAGGFISIPVYYMIFF</sequence>
<keyword evidence="3" id="KW-1185">Reference proteome</keyword>
<proteinExistence type="predicted"/>
<feature type="transmembrane region" description="Helical" evidence="1">
    <location>
        <begin position="205"/>
        <end position="225"/>
    </location>
</feature>
<feature type="transmembrane region" description="Helical" evidence="1">
    <location>
        <begin position="106"/>
        <end position="126"/>
    </location>
</feature>
<dbReference type="InterPro" id="IPR011138">
    <property type="entry name" value="Cytochrome_b-558"/>
</dbReference>
<dbReference type="Gene3D" id="1.20.1300.10">
    <property type="entry name" value="Fumarate reductase/succinate dehydrogenase, transmembrane subunit"/>
    <property type="match status" value="1"/>
</dbReference>
<feature type="transmembrane region" description="Helical" evidence="1">
    <location>
        <begin position="12"/>
        <end position="38"/>
    </location>
</feature>
<dbReference type="SUPFAM" id="SSF81343">
    <property type="entry name" value="Fumarate reductase respiratory complex transmembrane subunits"/>
    <property type="match status" value="1"/>
</dbReference>
<name>A0A0S2HZM5_9BACT</name>
<dbReference type="NCBIfam" id="TIGR02046">
    <property type="entry name" value="sdhC_b558_fam"/>
    <property type="match status" value="1"/>
</dbReference>
<keyword evidence="1" id="KW-0812">Transmembrane</keyword>
<evidence type="ECO:0000313" key="2">
    <source>
        <dbReference type="EMBL" id="ALO15453.1"/>
    </source>
</evidence>
<dbReference type="KEGG" id="blq:L21SP5_01812"/>
<dbReference type="STRING" id="1307839.L21SP5_01812"/>
<dbReference type="RefSeq" id="WP_057952916.1">
    <property type="nucleotide sequence ID" value="NZ_CP013118.1"/>
</dbReference>
<dbReference type="GO" id="GO:0016020">
    <property type="term" value="C:membrane"/>
    <property type="evidence" value="ECO:0007669"/>
    <property type="project" value="InterPro"/>
</dbReference>
<evidence type="ECO:0000256" key="1">
    <source>
        <dbReference type="SAM" id="Phobius"/>
    </source>
</evidence>
<keyword evidence="1" id="KW-1133">Transmembrane helix</keyword>
<dbReference type="EMBL" id="CP013118">
    <property type="protein sequence ID" value="ALO15453.1"/>
    <property type="molecule type" value="Genomic_DNA"/>
</dbReference>
<evidence type="ECO:0000313" key="3">
    <source>
        <dbReference type="Proteomes" id="UP000064893"/>
    </source>
</evidence>
<feature type="transmembrane region" description="Helical" evidence="1">
    <location>
        <begin position="162"/>
        <end position="184"/>
    </location>
</feature>
<dbReference type="OrthoDB" id="9802842at2"/>
<feature type="transmembrane region" description="Helical" evidence="1">
    <location>
        <begin position="64"/>
        <end position="85"/>
    </location>
</feature>
<keyword evidence="1" id="KW-0472">Membrane</keyword>
<reference evidence="2 3" key="1">
    <citation type="submission" date="2015-11" db="EMBL/GenBank/DDBJ databases">
        <title>Description and complete genome sequence of a novel strain predominating in hypersaline microbial mats and representing a new family of the Bacteriodetes phylum.</title>
        <authorList>
            <person name="Spring S."/>
            <person name="Bunk B."/>
            <person name="Sproer C."/>
            <person name="Klenk H.-P."/>
        </authorList>
    </citation>
    <scope>NUCLEOTIDE SEQUENCE [LARGE SCALE GENOMIC DNA]</scope>
    <source>
        <strain evidence="2 3">L21-Spi-D4</strain>
    </source>
</reference>
<dbReference type="Proteomes" id="UP000064893">
    <property type="component" value="Chromosome"/>
</dbReference>
<dbReference type="CDD" id="cd03498">
    <property type="entry name" value="SQR_TypeB_2_TM"/>
    <property type="match status" value="1"/>
</dbReference>
<accession>A0A0S2HZM5</accession>
<dbReference type="AlphaFoldDB" id="A0A0S2HZM5"/>
<gene>
    <name evidence="2" type="ORF">L21SP5_01812</name>
</gene>
<protein>
    <submittedName>
        <fullName evidence="2">Succinate dehydrogenase (Or fumarate reductase) cytochrome b subunit, b558 family</fullName>
    </submittedName>
</protein>
<organism evidence="2 3">
    <name type="scientific">Salinivirga cyanobacteriivorans</name>
    <dbReference type="NCBI Taxonomy" id="1307839"/>
    <lineage>
        <taxon>Bacteria</taxon>
        <taxon>Pseudomonadati</taxon>
        <taxon>Bacteroidota</taxon>
        <taxon>Bacteroidia</taxon>
        <taxon>Bacteroidales</taxon>
        <taxon>Salinivirgaceae</taxon>
        <taxon>Salinivirga</taxon>
    </lineage>
</organism>